<evidence type="ECO:0000313" key="3">
    <source>
        <dbReference type="Proteomes" id="UP000605148"/>
    </source>
</evidence>
<evidence type="ECO:0000313" key="2">
    <source>
        <dbReference type="EMBL" id="GGB41143.1"/>
    </source>
</evidence>
<dbReference type="SUPFAM" id="SSF53756">
    <property type="entry name" value="UDP-Glycosyltransferase/glycogen phosphorylase"/>
    <property type="match status" value="1"/>
</dbReference>
<dbReference type="RefSeq" id="WP_150495483.1">
    <property type="nucleotide sequence ID" value="NZ_BMFA01000003.1"/>
</dbReference>
<comment type="caution">
    <text evidence="2">The sequence shown here is derived from an EMBL/GenBank/DDBJ whole genome shotgun (WGS) entry which is preliminary data.</text>
</comment>
<keyword evidence="3" id="KW-1185">Reference proteome</keyword>
<feature type="compositionally biased region" description="Basic and acidic residues" evidence="1">
    <location>
        <begin position="11"/>
        <end position="21"/>
    </location>
</feature>
<gene>
    <name evidence="2" type="ORF">GCM10011316_11370</name>
</gene>
<dbReference type="EMBL" id="BMFA01000003">
    <property type="protein sequence ID" value="GGB41143.1"/>
    <property type="molecule type" value="Genomic_DNA"/>
</dbReference>
<dbReference type="Pfam" id="PF13692">
    <property type="entry name" value="Glyco_trans_1_4"/>
    <property type="match status" value="1"/>
</dbReference>
<sequence length="371" mass="40515">MKIAFTAPMKPLDHPEPSGDRTMGRLFVRAARLAGHEVRVASTFRAWSKSGGEAQRHLKEAALEEAHRIGDTWEEEGYRPDIFLTYHVYHKAPDWIGPVLADRFNLPYAILEASRAPKHQEGAFRLGFADADRALHRADMVAALHEADAQCLRPVLASGQLTVLLPFIDTQAFEVASNLAKPLANAPLDLLAVGMMRPGDKERSYRVLAEALERVSDLPWHLTIIGDGMAAPDVRPLFPPQRTRFLGTLPPSDLPAEYARHDLFVWPAIREAFGLVFLEAQAAGLGVVAGDAFGVPSIVRHGVTGLLAPEGDAEALAVNLRKVLSDPQRADDMGLAARDHIAARHTLAAGSERLDAFLEQAVANFTRHRGG</sequence>
<dbReference type="Gene3D" id="3.40.50.2000">
    <property type="entry name" value="Glycogen Phosphorylase B"/>
    <property type="match status" value="2"/>
</dbReference>
<dbReference type="GO" id="GO:0016757">
    <property type="term" value="F:glycosyltransferase activity"/>
    <property type="evidence" value="ECO:0007669"/>
    <property type="project" value="TreeGrafter"/>
</dbReference>
<dbReference type="PANTHER" id="PTHR45947:SF3">
    <property type="entry name" value="SULFOQUINOVOSYL TRANSFERASE SQD2"/>
    <property type="match status" value="1"/>
</dbReference>
<name>A0A916TF05_9HYPH</name>
<dbReference type="PANTHER" id="PTHR45947">
    <property type="entry name" value="SULFOQUINOVOSYL TRANSFERASE SQD2"/>
    <property type="match status" value="1"/>
</dbReference>
<accession>A0A916TF05</accession>
<keyword evidence="2" id="KW-0808">Transferase</keyword>
<dbReference type="OrthoDB" id="5443996at2"/>
<dbReference type="AlphaFoldDB" id="A0A916TF05"/>
<dbReference type="InterPro" id="IPR050194">
    <property type="entry name" value="Glycosyltransferase_grp1"/>
</dbReference>
<reference evidence="2" key="1">
    <citation type="journal article" date="2014" name="Int. J. Syst. Evol. Microbiol.">
        <title>Complete genome sequence of Corynebacterium casei LMG S-19264T (=DSM 44701T), isolated from a smear-ripened cheese.</title>
        <authorList>
            <consortium name="US DOE Joint Genome Institute (JGI-PGF)"/>
            <person name="Walter F."/>
            <person name="Albersmeier A."/>
            <person name="Kalinowski J."/>
            <person name="Ruckert C."/>
        </authorList>
    </citation>
    <scope>NUCLEOTIDE SEQUENCE</scope>
    <source>
        <strain evidence="2">CGMCC 1.12426</strain>
    </source>
</reference>
<feature type="region of interest" description="Disordered" evidence="1">
    <location>
        <begin position="1"/>
        <end position="21"/>
    </location>
</feature>
<organism evidence="2 3">
    <name type="scientific">Roseibium aquae</name>
    <dbReference type="NCBI Taxonomy" id="1323746"/>
    <lineage>
        <taxon>Bacteria</taxon>
        <taxon>Pseudomonadati</taxon>
        <taxon>Pseudomonadota</taxon>
        <taxon>Alphaproteobacteria</taxon>
        <taxon>Hyphomicrobiales</taxon>
        <taxon>Stappiaceae</taxon>
        <taxon>Roseibium</taxon>
    </lineage>
</organism>
<reference evidence="2" key="2">
    <citation type="submission" date="2020-09" db="EMBL/GenBank/DDBJ databases">
        <authorList>
            <person name="Sun Q."/>
            <person name="Zhou Y."/>
        </authorList>
    </citation>
    <scope>NUCLEOTIDE SEQUENCE</scope>
    <source>
        <strain evidence="2">CGMCC 1.12426</strain>
    </source>
</reference>
<protein>
    <submittedName>
        <fullName evidence="2">Glycosyl transferase</fullName>
    </submittedName>
</protein>
<proteinExistence type="predicted"/>
<evidence type="ECO:0000256" key="1">
    <source>
        <dbReference type="SAM" id="MobiDB-lite"/>
    </source>
</evidence>
<dbReference type="Proteomes" id="UP000605148">
    <property type="component" value="Unassembled WGS sequence"/>
</dbReference>
<dbReference type="CDD" id="cd03801">
    <property type="entry name" value="GT4_PimA-like"/>
    <property type="match status" value="1"/>
</dbReference>